<dbReference type="InterPro" id="IPR038475">
    <property type="entry name" value="RecG_C_sf"/>
</dbReference>
<dbReference type="InterPro" id="IPR007421">
    <property type="entry name" value="Schlafen_AlbA_2_dom"/>
</dbReference>
<dbReference type="SUPFAM" id="SSF46785">
    <property type="entry name" value="Winged helix' DNA-binding domain"/>
    <property type="match status" value="1"/>
</dbReference>
<dbReference type="InterPro" id="IPR036390">
    <property type="entry name" value="WH_DNA-bd_sf"/>
</dbReference>
<dbReference type="Gene3D" id="3.30.950.30">
    <property type="entry name" value="Schlafen, AAA domain"/>
    <property type="match status" value="1"/>
</dbReference>
<feature type="domain" description="Schlafen AlbA-2" evidence="1">
    <location>
        <begin position="4"/>
        <end position="119"/>
    </location>
</feature>
<dbReference type="AlphaFoldDB" id="A0A5C6MG63"/>
<gene>
    <name evidence="2" type="ORF">LABALGLTS371_01220</name>
</gene>
<dbReference type="RefSeq" id="WP_146302270.1">
    <property type="nucleotide sequence ID" value="NZ_JANXKU010000001.1"/>
</dbReference>
<dbReference type="PANTHER" id="PTHR30595:SF6">
    <property type="entry name" value="SCHLAFEN ALBA-2 DOMAIN-CONTAINING PROTEIN"/>
    <property type="match status" value="1"/>
</dbReference>
<dbReference type="InterPro" id="IPR036388">
    <property type="entry name" value="WH-like_DNA-bd_sf"/>
</dbReference>
<dbReference type="Proteomes" id="UP000321659">
    <property type="component" value="Unassembled WGS sequence"/>
</dbReference>
<dbReference type="Gene3D" id="3.30.565.60">
    <property type="match status" value="1"/>
</dbReference>
<proteinExistence type="predicted"/>
<dbReference type="Gene3D" id="1.10.10.10">
    <property type="entry name" value="Winged helix-like DNA-binding domain superfamily/Winged helix DNA-binding domain"/>
    <property type="match status" value="1"/>
</dbReference>
<protein>
    <submittedName>
        <fullName evidence="2">ATPase AAA</fullName>
    </submittedName>
</protein>
<evidence type="ECO:0000313" key="2">
    <source>
        <dbReference type="EMBL" id="TWW11911.1"/>
    </source>
</evidence>
<organism evidence="2 3">
    <name type="scientific">Dellaglioa algida</name>
    <dbReference type="NCBI Taxonomy" id="105612"/>
    <lineage>
        <taxon>Bacteria</taxon>
        <taxon>Bacillati</taxon>
        <taxon>Bacillota</taxon>
        <taxon>Bacilli</taxon>
        <taxon>Lactobacillales</taxon>
        <taxon>Lactobacillaceae</taxon>
        <taxon>Dellaglioa</taxon>
    </lineage>
</organism>
<dbReference type="EMBL" id="SRRQ01000001">
    <property type="protein sequence ID" value="TWW11911.1"/>
    <property type="molecule type" value="Genomic_DNA"/>
</dbReference>
<sequence>MKNEDGSIEYKSELTNHLKREIVSFLNSHGGIIYLGVDDKTKEALPISESQRHNWEETISQWATNAFYPTPYSLIEVIPNEEVFSIKVRAGRHKPYAIAKNGFDARGVYIRDGSSAVKASNELVRRMQQKYEISGEFDEEISDNQELKFDVASNVFGDLGLKFDKNSLQMVRSEGIRPYNNAALLISNQNPYIAKLAVYDGSDVMSFKDKKEFTGAITEQIDDILKYISLINRKHVTITGKAQRIEMLDYPNVAIREAVVNAFMHRDYLLHSDVKVELFDDRLEITSPGGIPDGLTLEEIKDGLTAKRNPRLIHILDKMQYIENYGTGIRRMFTAYTEQDSLLEPEFDIRENSFKVVLPNRNQISSLKTMDEKLINNVDLTLNEKNIFMIMKKNQRKLKRLEIEKLTDLSRNQVFTALNKLQDSGIVEKTGASVSTRYELSSK</sequence>
<dbReference type="Pfam" id="PF04326">
    <property type="entry name" value="SLFN_AlbA_2"/>
    <property type="match status" value="1"/>
</dbReference>
<accession>A0A5C6MG63</accession>
<name>A0A5C6MG63_9LACO</name>
<dbReference type="InterPro" id="IPR038461">
    <property type="entry name" value="Schlafen_AlbA_2_dom_sf"/>
</dbReference>
<dbReference type="PANTHER" id="PTHR30595">
    <property type="entry name" value="GLPR-RELATED TRANSCRIPTIONAL REPRESSOR"/>
    <property type="match status" value="1"/>
</dbReference>
<evidence type="ECO:0000313" key="3">
    <source>
        <dbReference type="Proteomes" id="UP000321659"/>
    </source>
</evidence>
<evidence type="ECO:0000259" key="1">
    <source>
        <dbReference type="Pfam" id="PF04326"/>
    </source>
</evidence>
<reference evidence="2 3" key="1">
    <citation type="submission" date="2019-04" db="EMBL/GenBank/DDBJ databases">
        <title>In vitro growth and metabolic characteristics of meat-borne Lactobacillus algidus strains.</title>
        <authorList>
            <person name="Sade E."/>
            <person name="Per J."/>
            <person name="Tytti H."/>
            <person name="Johanna B.K."/>
        </authorList>
    </citation>
    <scope>NUCLEOTIDE SEQUENCE [LARGE SCALE GENOMIC DNA]</scope>
    <source>
        <strain evidence="2 3">LTS37-1</strain>
    </source>
</reference>
<dbReference type="Pfam" id="PF13749">
    <property type="entry name" value="HATPase_c_4"/>
    <property type="match status" value="1"/>
</dbReference>
<comment type="caution">
    <text evidence="2">The sequence shown here is derived from an EMBL/GenBank/DDBJ whole genome shotgun (WGS) entry which is preliminary data.</text>
</comment>